<keyword evidence="5" id="KW-0539">Nucleus</keyword>
<dbReference type="GO" id="GO:0005694">
    <property type="term" value="C:chromosome"/>
    <property type="evidence" value="ECO:0007669"/>
    <property type="project" value="UniProtKB-SubCell"/>
</dbReference>
<proteinExistence type="inferred from homology"/>
<keyword evidence="9" id="KW-1185">Reference proteome</keyword>
<dbReference type="EMBL" id="CAXIEN010000135">
    <property type="protein sequence ID" value="CAL1280728.1"/>
    <property type="molecule type" value="Genomic_DNA"/>
</dbReference>
<dbReference type="PANTHER" id="PTHR13386">
    <property type="entry name" value="HISTONE PARYLATION FACTOR 1"/>
    <property type="match status" value="1"/>
</dbReference>
<reference evidence="8 9" key="1">
    <citation type="submission" date="2024-04" db="EMBL/GenBank/DDBJ databases">
        <authorList>
            <person name="Rising A."/>
            <person name="Reimegard J."/>
            <person name="Sonavane S."/>
            <person name="Akerstrom W."/>
            <person name="Nylinder S."/>
            <person name="Hedman E."/>
            <person name="Kallberg Y."/>
        </authorList>
    </citation>
    <scope>NUCLEOTIDE SEQUENCE [LARGE SCALE GENOMIC DNA]</scope>
</reference>
<evidence type="ECO:0000259" key="7">
    <source>
        <dbReference type="Pfam" id="PF10283"/>
    </source>
</evidence>
<dbReference type="GO" id="GO:0006974">
    <property type="term" value="P:DNA damage response"/>
    <property type="evidence" value="ECO:0007669"/>
    <property type="project" value="InterPro"/>
</dbReference>
<gene>
    <name evidence="8" type="ORF">LARSCL_LOCUS11137</name>
</gene>
<comment type="caution">
    <text evidence="8">The sequence shown here is derived from an EMBL/GenBank/DDBJ whole genome shotgun (WGS) entry which is preliminary data.</text>
</comment>
<evidence type="ECO:0000313" key="9">
    <source>
        <dbReference type="Proteomes" id="UP001497382"/>
    </source>
</evidence>
<dbReference type="PANTHER" id="PTHR13386:SF1">
    <property type="entry name" value="HISTONE PARYLATION FACTOR 1"/>
    <property type="match status" value="1"/>
</dbReference>
<evidence type="ECO:0000256" key="4">
    <source>
        <dbReference type="ARBA" id="ARBA00022454"/>
    </source>
</evidence>
<dbReference type="GO" id="GO:0072572">
    <property type="term" value="F:poly-ADP-D-ribose binding"/>
    <property type="evidence" value="ECO:0007669"/>
    <property type="project" value="TreeGrafter"/>
</dbReference>
<dbReference type="GO" id="GO:0042393">
    <property type="term" value="F:histone binding"/>
    <property type="evidence" value="ECO:0007669"/>
    <property type="project" value="InterPro"/>
</dbReference>
<organism evidence="8 9">
    <name type="scientific">Larinioides sclopetarius</name>
    <dbReference type="NCBI Taxonomy" id="280406"/>
    <lineage>
        <taxon>Eukaryota</taxon>
        <taxon>Metazoa</taxon>
        <taxon>Ecdysozoa</taxon>
        <taxon>Arthropoda</taxon>
        <taxon>Chelicerata</taxon>
        <taxon>Arachnida</taxon>
        <taxon>Araneae</taxon>
        <taxon>Araneomorphae</taxon>
        <taxon>Entelegynae</taxon>
        <taxon>Araneoidea</taxon>
        <taxon>Araneidae</taxon>
        <taxon>Larinioides</taxon>
    </lineage>
</organism>
<dbReference type="Pfam" id="PF10228">
    <property type="entry name" value="HPF1"/>
    <property type="match status" value="1"/>
</dbReference>
<keyword evidence="4" id="KW-0158">Chromosome</keyword>
<comment type="similarity">
    <text evidence="3">Belongs to the HPF1 family.</text>
</comment>
<accession>A0AAV2ADV4</accession>
<evidence type="ECO:0000256" key="6">
    <source>
        <dbReference type="SAM" id="MobiDB-lite"/>
    </source>
</evidence>
<protein>
    <recommendedName>
        <fullName evidence="7">PBZ-type domain-containing protein</fullName>
    </recommendedName>
</protein>
<evidence type="ECO:0000256" key="1">
    <source>
        <dbReference type="ARBA" id="ARBA00004123"/>
    </source>
</evidence>
<dbReference type="InterPro" id="IPR019406">
    <property type="entry name" value="APLF_PBZ"/>
</dbReference>
<dbReference type="AlphaFoldDB" id="A0AAV2ADV4"/>
<evidence type="ECO:0000256" key="3">
    <source>
        <dbReference type="ARBA" id="ARBA00010803"/>
    </source>
</evidence>
<comment type="subcellular location">
    <subcellularLocation>
        <location evidence="2">Chromosome</location>
    </subcellularLocation>
    <subcellularLocation>
        <location evidence="1">Nucleus</location>
    </subcellularLocation>
</comment>
<feature type="region of interest" description="Disordered" evidence="6">
    <location>
        <begin position="54"/>
        <end position="89"/>
    </location>
</feature>
<dbReference type="Proteomes" id="UP001497382">
    <property type="component" value="Unassembled WGS sequence"/>
</dbReference>
<evidence type="ECO:0000313" key="8">
    <source>
        <dbReference type="EMBL" id="CAL1280728.1"/>
    </source>
</evidence>
<evidence type="ECO:0000256" key="5">
    <source>
        <dbReference type="ARBA" id="ARBA00023242"/>
    </source>
</evidence>
<name>A0AAV2ADV4_9ARAC</name>
<dbReference type="InterPro" id="IPR019361">
    <property type="entry name" value="HPF1"/>
</dbReference>
<dbReference type="GO" id="GO:0005634">
    <property type="term" value="C:nucleus"/>
    <property type="evidence" value="ECO:0007669"/>
    <property type="project" value="UniProtKB-SubCell"/>
</dbReference>
<sequence>MNAINRKRKSKDIPMCKYGLSCYQKNLEHHKKYRHPEPITESKDLSNQDVVDDSFVFDGKSPPKTTRISDQNEIDDSVDDKGTPNTPLAEPKFKETVEKVLKSMPQDFFDFWEFCTSINKQKPEDAFADLGLHMIGIYDLLSQKLPRNKEIALHCHYRYYYDPPELQTVIRSNDKSLYHIGYFRDDPEDFPSVLVSNSAAVDCKLTLKGDNMFAAMNSEITDRIKKLSPKLKKQFTKIQEDLQKLAKEKKYSLEISTTKTTARSKKVVSKTFNGFGIVVPVKNDIGYRPLPDSNAKVKSILQKIVNCKDEEKRLNFEEDLDELITNVQFANDECDFGMGLELGIDLFYFGDPYFHSHILSILPLAYNLLKRPKYAEIVQFHLANRKKSHNLNSLN</sequence>
<dbReference type="Pfam" id="PF10283">
    <property type="entry name" value="zf-CCHH"/>
    <property type="match status" value="1"/>
</dbReference>
<feature type="domain" description="PBZ-type" evidence="7">
    <location>
        <begin position="14"/>
        <end position="37"/>
    </location>
</feature>
<evidence type="ECO:0000256" key="2">
    <source>
        <dbReference type="ARBA" id="ARBA00004286"/>
    </source>
</evidence>